<comment type="caution">
    <text evidence="2">The sequence shown here is derived from an EMBL/GenBank/DDBJ whole genome shotgun (WGS) entry which is preliminary data.</text>
</comment>
<dbReference type="OrthoDB" id="2971990at2"/>
<dbReference type="EMBL" id="JYBP01000003">
    <property type="protein sequence ID" value="KJE27980.1"/>
    <property type="molecule type" value="Genomic_DNA"/>
</dbReference>
<keyword evidence="1" id="KW-0472">Membrane</keyword>
<reference evidence="2 3" key="1">
    <citation type="submission" date="2015-01" db="EMBL/GenBank/DDBJ databases">
        <authorList>
            <person name="Filippidou S."/>
            <person name="Jeanneret N."/>
            <person name="Russel-Delif L."/>
            <person name="Junier T."/>
            <person name="Wunderlin T."/>
            <person name="Molina V."/>
            <person name="Johnson S.L."/>
            <person name="Davenport K.W."/>
            <person name="Chain P.S."/>
            <person name="Dorador C."/>
            <person name="Junier P."/>
        </authorList>
    </citation>
    <scope>NUCLEOTIDE SEQUENCE [LARGE SCALE GENOMIC DNA]</scope>
    <source>
        <strain evidence="2 3">Et7/4</strain>
    </source>
</reference>
<accession>A0A0D8BV20</accession>
<evidence type="ECO:0000313" key="2">
    <source>
        <dbReference type="EMBL" id="KJE27980.1"/>
    </source>
</evidence>
<sequence>MKGSREEEMHEAQWAEEIQRMDDRVFSSTEELDRIAAGGAMKREGLDWRGFPRWIRCFGYIALAFFVIVPLMAWLLNVLLE</sequence>
<gene>
    <name evidence="2" type="ORF">LG52_2400</name>
</gene>
<feature type="transmembrane region" description="Helical" evidence="1">
    <location>
        <begin position="57"/>
        <end position="76"/>
    </location>
</feature>
<dbReference type="Proteomes" id="UP000032522">
    <property type="component" value="Unassembled WGS sequence"/>
</dbReference>
<name>A0A0D8BV20_GEOKU</name>
<keyword evidence="1" id="KW-0812">Transmembrane</keyword>
<evidence type="ECO:0000313" key="3">
    <source>
        <dbReference type="Proteomes" id="UP000032522"/>
    </source>
</evidence>
<organism evidence="2 3">
    <name type="scientific">Geobacillus kaustophilus</name>
    <dbReference type="NCBI Taxonomy" id="1462"/>
    <lineage>
        <taxon>Bacteria</taxon>
        <taxon>Bacillati</taxon>
        <taxon>Bacillota</taxon>
        <taxon>Bacilli</taxon>
        <taxon>Bacillales</taxon>
        <taxon>Anoxybacillaceae</taxon>
        <taxon>Geobacillus</taxon>
        <taxon>Geobacillus thermoleovorans group</taxon>
    </lineage>
</organism>
<protein>
    <submittedName>
        <fullName evidence="2">Uncharacterized protein</fullName>
    </submittedName>
</protein>
<dbReference type="PATRIC" id="fig|1462.6.peg.2682"/>
<dbReference type="AlphaFoldDB" id="A0A0D8BV20"/>
<evidence type="ECO:0000256" key="1">
    <source>
        <dbReference type="SAM" id="Phobius"/>
    </source>
</evidence>
<proteinExistence type="predicted"/>
<keyword evidence="1" id="KW-1133">Transmembrane helix</keyword>